<dbReference type="InterPro" id="IPR029021">
    <property type="entry name" value="Prot-tyrosine_phosphatase-like"/>
</dbReference>
<feature type="domain" description="Tyrosine specific protein phosphatases" evidence="1">
    <location>
        <begin position="1"/>
        <end position="26"/>
    </location>
</feature>
<dbReference type="InterPro" id="IPR016130">
    <property type="entry name" value="Tyr_Pase_AS"/>
</dbReference>
<protein>
    <recommendedName>
        <fullName evidence="1">Tyrosine specific protein phosphatases domain-containing protein</fullName>
    </recommendedName>
</protein>
<proteinExistence type="predicted"/>
<organism evidence="2 3">
    <name type="scientific">Anopheles stephensi</name>
    <name type="common">Indo-Pakistan malaria mosquito</name>
    <dbReference type="NCBI Taxonomy" id="30069"/>
    <lineage>
        <taxon>Eukaryota</taxon>
        <taxon>Metazoa</taxon>
        <taxon>Ecdysozoa</taxon>
        <taxon>Arthropoda</taxon>
        <taxon>Hexapoda</taxon>
        <taxon>Insecta</taxon>
        <taxon>Pterygota</taxon>
        <taxon>Neoptera</taxon>
        <taxon>Endopterygota</taxon>
        <taxon>Diptera</taxon>
        <taxon>Nematocera</taxon>
        <taxon>Culicoidea</taxon>
        <taxon>Culicidae</taxon>
        <taxon>Anophelinae</taxon>
        <taxon>Anopheles</taxon>
    </lineage>
</organism>
<evidence type="ECO:0000259" key="1">
    <source>
        <dbReference type="PROSITE" id="PS50056"/>
    </source>
</evidence>
<accession>A0A182YTK2</accession>
<dbReference type="AlphaFoldDB" id="A0A182YTK2"/>
<sequence length="26" mass="2782">MNADRSHVVAIHCKAGKGRTGKFNAI</sequence>
<keyword evidence="3" id="KW-1185">Reference proteome</keyword>
<reference evidence="2" key="2">
    <citation type="submission" date="2020-05" db="UniProtKB">
        <authorList>
            <consortium name="EnsemblMetazoa"/>
        </authorList>
    </citation>
    <scope>IDENTIFICATION</scope>
    <source>
        <strain evidence="2">Indian</strain>
    </source>
</reference>
<dbReference type="Proteomes" id="UP000076408">
    <property type="component" value="Unassembled WGS sequence"/>
</dbReference>
<dbReference type="VEuPathDB" id="VectorBase:ASTEI11788"/>
<dbReference type="SUPFAM" id="SSF52799">
    <property type="entry name" value="(Phosphotyrosine protein) phosphatases II"/>
    <property type="match status" value="1"/>
</dbReference>
<evidence type="ECO:0000313" key="2">
    <source>
        <dbReference type="EnsemblMetazoa" id="ASTEI11788-PA"/>
    </source>
</evidence>
<dbReference type="PROSITE" id="PS50056">
    <property type="entry name" value="TYR_PHOSPHATASE_2"/>
    <property type="match status" value="1"/>
</dbReference>
<dbReference type="Gene3D" id="3.90.190.10">
    <property type="entry name" value="Protein tyrosine phosphatase superfamily"/>
    <property type="match status" value="1"/>
</dbReference>
<dbReference type="InterPro" id="IPR000387">
    <property type="entry name" value="Tyr_Pase_dom"/>
</dbReference>
<reference evidence="3" key="1">
    <citation type="journal article" date="2014" name="Genome Biol.">
        <title>Genome analysis of a major urban malaria vector mosquito, Anopheles stephensi.</title>
        <authorList>
            <person name="Jiang X."/>
            <person name="Peery A."/>
            <person name="Hall A.B."/>
            <person name="Sharma A."/>
            <person name="Chen X.G."/>
            <person name="Waterhouse R.M."/>
            <person name="Komissarov A."/>
            <person name="Riehle M.M."/>
            <person name="Shouche Y."/>
            <person name="Sharakhova M.V."/>
            <person name="Lawson D."/>
            <person name="Pakpour N."/>
            <person name="Arensburger P."/>
            <person name="Davidson V.L."/>
            <person name="Eiglmeier K."/>
            <person name="Emrich S."/>
            <person name="George P."/>
            <person name="Kennedy R.C."/>
            <person name="Mane S.P."/>
            <person name="Maslen G."/>
            <person name="Oringanje C."/>
            <person name="Qi Y."/>
            <person name="Settlage R."/>
            <person name="Tojo M."/>
            <person name="Tubio J.M."/>
            <person name="Unger M.F."/>
            <person name="Wang B."/>
            <person name="Vernick K.D."/>
            <person name="Ribeiro J.M."/>
            <person name="James A.A."/>
            <person name="Michel K."/>
            <person name="Riehle M.A."/>
            <person name="Luckhart S."/>
            <person name="Sharakhov I.V."/>
            <person name="Tu Z."/>
        </authorList>
    </citation>
    <scope>NUCLEOTIDE SEQUENCE [LARGE SCALE GENOMIC DNA]</scope>
    <source>
        <strain evidence="3">Indian</strain>
    </source>
</reference>
<name>A0A182YTK2_ANOST</name>
<dbReference type="EnsemblMetazoa" id="ASTEI11788-RA">
    <property type="protein sequence ID" value="ASTEI11788-PA"/>
    <property type="gene ID" value="ASTEI11788"/>
</dbReference>
<dbReference type="PROSITE" id="PS00383">
    <property type="entry name" value="TYR_PHOSPHATASE_1"/>
    <property type="match status" value="1"/>
</dbReference>
<evidence type="ECO:0000313" key="3">
    <source>
        <dbReference type="Proteomes" id="UP000076408"/>
    </source>
</evidence>